<keyword evidence="4" id="KW-0862">Zinc</keyword>
<dbReference type="OrthoDB" id="109665at2759"/>
<evidence type="ECO:0000256" key="4">
    <source>
        <dbReference type="ARBA" id="ARBA00022833"/>
    </source>
</evidence>
<keyword evidence="5" id="KW-0539">Nucleus</keyword>
<dbReference type="PANTHER" id="PTHR46481">
    <property type="entry name" value="ZINC FINGER BED DOMAIN-CONTAINING PROTEIN 4"/>
    <property type="match status" value="1"/>
</dbReference>
<proteinExistence type="predicted"/>
<dbReference type="AlphaFoldDB" id="A0A9W6TLE4"/>
<reference evidence="7" key="1">
    <citation type="submission" date="2023-04" db="EMBL/GenBank/DDBJ databases">
        <title>Phytophthora fragariaefolia NBRC 109709.</title>
        <authorList>
            <person name="Ichikawa N."/>
            <person name="Sato H."/>
            <person name="Tonouchi N."/>
        </authorList>
    </citation>
    <scope>NUCLEOTIDE SEQUENCE</scope>
    <source>
        <strain evidence="7">NBRC 109709</strain>
    </source>
</reference>
<dbReference type="GO" id="GO:0005634">
    <property type="term" value="C:nucleus"/>
    <property type="evidence" value="ECO:0007669"/>
    <property type="project" value="UniProtKB-SubCell"/>
</dbReference>
<protein>
    <submittedName>
        <fullName evidence="7">Unnamed protein product</fullName>
    </submittedName>
</protein>
<dbReference type="SUPFAM" id="SSF53098">
    <property type="entry name" value="Ribonuclease H-like"/>
    <property type="match status" value="1"/>
</dbReference>
<dbReference type="EMBL" id="BSXT01000023">
    <property type="protein sequence ID" value="GMF15051.1"/>
    <property type="molecule type" value="Genomic_DNA"/>
</dbReference>
<dbReference type="PANTHER" id="PTHR46481:SF10">
    <property type="entry name" value="ZINC FINGER BED DOMAIN-CONTAINING PROTEIN 39"/>
    <property type="match status" value="1"/>
</dbReference>
<evidence type="ECO:0000256" key="3">
    <source>
        <dbReference type="ARBA" id="ARBA00022771"/>
    </source>
</evidence>
<keyword evidence="2" id="KW-0479">Metal-binding</keyword>
<dbReference type="GO" id="GO:0046983">
    <property type="term" value="F:protein dimerization activity"/>
    <property type="evidence" value="ECO:0007669"/>
    <property type="project" value="InterPro"/>
</dbReference>
<dbReference type="InterPro" id="IPR052035">
    <property type="entry name" value="ZnF_BED_domain_contain"/>
</dbReference>
<evidence type="ECO:0000256" key="2">
    <source>
        <dbReference type="ARBA" id="ARBA00022723"/>
    </source>
</evidence>
<dbReference type="Proteomes" id="UP001165121">
    <property type="component" value="Unassembled WGS sequence"/>
</dbReference>
<evidence type="ECO:0000313" key="7">
    <source>
        <dbReference type="EMBL" id="GMF15051.1"/>
    </source>
</evidence>
<comment type="caution">
    <text evidence="7">The sequence shown here is derived from an EMBL/GenBank/DDBJ whole genome shotgun (WGS) entry which is preliminary data.</text>
</comment>
<accession>A0A9W6TLE4</accession>
<sequence>MALTLHYVDENFPMCSWTLEVEPFPGKHTGVAIARCLEDMMDRWELRPEMCMLLVRDGAANAVLGSDILGINNMSCFAHSLHLVLGGTLARHKATAALVADADVVSGIDQDAEDRPGFVSAQTPDDGEVEQASELKQEASIAELEVFVGSSLAGSGHRLAPAQVRGIVQRFRSLATYFHKSAKATNGLEEIQVKEWKRAALHFITGCPTRWNSCKDMLARLIELEVPSDSFFTYFETTEGKKEFKDLDQEKYPKPNEWFEVKCLVALLDPIAAVTKVLSGCYYPTLALVMLRRIKKVLGDPAIFVKQAALVGRQEFQAYVLHVVHQAREAILEHFKQRFSGMDFDFVLISFLDPRFHKMKLLKQYEIDLAKQCLLDAAATAACNSPKLSSTTGHDYRSFPFYRSPSGDTESVWDDLLGSDCEDDSSPVSDDPNFQSVRLSCSNEFVAYLEAAKYVPKKQEDSLVWWSVNYQNYPSCALHARKWLGRVATSVPYERAFSTAGNAVAAKRCQMDVSLVRDLVFIAENYAGPMKEDDTANTKKTLNRPRPIK</sequence>
<name>A0A9W6TLE4_9STRA</name>
<feature type="domain" description="HAT C-terminal dimerisation" evidence="6">
    <location>
        <begin position="447"/>
        <end position="525"/>
    </location>
</feature>
<dbReference type="Pfam" id="PF05699">
    <property type="entry name" value="Dimer_Tnp_hAT"/>
    <property type="match status" value="1"/>
</dbReference>
<dbReference type="InterPro" id="IPR008906">
    <property type="entry name" value="HATC_C_dom"/>
</dbReference>
<evidence type="ECO:0000313" key="8">
    <source>
        <dbReference type="Proteomes" id="UP001165121"/>
    </source>
</evidence>
<keyword evidence="3" id="KW-0863">Zinc-finger</keyword>
<organism evidence="7 8">
    <name type="scientific">Phytophthora fragariaefolia</name>
    <dbReference type="NCBI Taxonomy" id="1490495"/>
    <lineage>
        <taxon>Eukaryota</taxon>
        <taxon>Sar</taxon>
        <taxon>Stramenopiles</taxon>
        <taxon>Oomycota</taxon>
        <taxon>Peronosporomycetes</taxon>
        <taxon>Peronosporales</taxon>
        <taxon>Peronosporaceae</taxon>
        <taxon>Phytophthora</taxon>
    </lineage>
</organism>
<evidence type="ECO:0000256" key="1">
    <source>
        <dbReference type="ARBA" id="ARBA00004123"/>
    </source>
</evidence>
<evidence type="ECO:0000259" key="6">
    <source>
        <dbReference type="Pfam" id="PF05699"/>
    </source>
</evidence>
<keyword evidence="8" id="KW-1185">Reference proteome</keyword>
<gene>
    <name evidence="7" type="ORF">Pfra01_000027400</name>
</gene>
<dbReference type="InterPro" id="IPR012337">
    <property type="entry name" value="RNaseH-like_sf"/>
</dbReference>
<evidence type="ECO:0000256" key="5">
    <source>
        <dbReference type="ARBA" id="ARBA00023242"/>
    </source>
</evidence>
<dbReference type="GO" id="GO:0008270">
    <property type="term" value="F:zinc ion binding"/>
    <property type="evidence" value="ECO:0007669"/>
    <property type="project" value="UniProtKB-KW"/>
</dbReference>
<comment type="subcellular location">
    <subcellularLocation>
        <location evidence="1">Nucleus</location>
    </subcellularLocation>
</comment>